<feature type="transmembrane region" description="Helical" evidence="10">
    <location>
        <begin position="341"/>
        <end position="360"/>
    </location>
</feature>
<feature type="transmembrane region" description="Helical" evidence="10">
    <location>
        <begin position="67"/>
        <end position="89"/>
    </location>
</feature>
<evidence type="ECO:0000256" key="4">
    <source>
        <dbReference type="ARBA" id="ARBA00022692"/>
    </source>
</evidence>
<feature type="transmembrane region" description="Helical" evidence="10">
    <location>
        <begin position="282"/>
        <end position="307"/>
    </location>
</feature>
<feature type="transmembrane region" description="Helical" evidence="10">
    <location>
        <begin position="201"/>
        <end position="224"/>
    </location>
</feature>
<dbReference type="AlphaFoldDB" id="A0A163FIK5"/>
<evidence type="ECO:0000256" key="6">
    <source>
        <dbReference type="ARBA" id="ARBA00022989"/>
    </source>
</evidence>
<dbReference type="GO" id="GO:0005886">
    <property type="term" value="C:plasma membrane"/>
    <property type="evidence" value="ECO:0007669"/>
    <property type="project" value="TreeGrafter"/>
</dbReference>
<name>A0A163FIK5_9BACL</name>
<keyword evidence="5" id="KW-0813">Transport</keyword>
<evidence type="ECO:0000256" key="1">
    <source>
        <dbReference type="ARBA" id="ARBA00004141"/>
    </source>
</evidence>
<evidence type="ECO:0000256" key="5">
    <source>
        <dbReference type="ARBA" id="ARBA00022847"/>
    </source>
</evidence>
<dbReference type="GO" id="GO:1905039">
    <property type="term" value="P:carboxylic acid transmembrane transport"/>
    <property type="evidence" value="ECO:0007669"/>
    <property type="project" value="UniProtKB-ARBA"/>
</dbReference>
<evidence type="ECO:0000256" key="7">
    <source>
        <dbReference type="ARBA" id="ARBA00023136"/>
    </source>
</evidence>
<dbReference type="PANTHER" id="PTHR10283:SF82">
    <property type="entry name" value="SOLUTE CARRIER FAMILY 13 MEMBER 2"/>
    <property type="match status" value="1"/>
</dbReference>
<feature type="transmembrane region" description="Helical" evidence="10">
    <location>
        <begin position="101"/>
        <end position="131"/>
    </location>
</feature>
<evidence type="ECO:0000313" key="11">
    <source>
        <dbReference type="EMBL" id="KZE38776.1"/>
    </source>
</evidence>
<feature type="transmembrane region" description="Helical" evidence="10">
    <location>
        <begin position="143"/>
        <end position="164"/>
    </location>
</feature>
<feature type="transmembrane region" description="Helical" evidence="10">
    <location>
        <begin position="526"/>
        <end position="550"/>
    </location>
</feature>
<evidence type="ECO:0000256" key="3">
    <source>
        <dbReference type="ARBA" id="ARBA00020150"/>
    </source>
</evidence>
<evidence type="ECO:0000256" key="2">
    <source>
        <dbReference type="ARBA" id="ARBA00006772"/>
    </source>
</evidence>
<dbReference type="OrthoDB" id="9766267at2"/>
<keyword evidence="5" id="KW-0769">Symport</keyword>
<accession>A0A163FIK5</accession>
<feature type="transmembrane region" description="Helical" evidence="10">
    <location>
        <begin position="465"/>
        <end position="484"/>
    </location>
</feature>
<dbReference type="PANTHER" id="PTHR10283">
    <property type="entry name" value="SOLUTE CARRIER FAMILY 13 MEMBER"/>
    <property type="match status" value="1"/>
</dbReference>
<evidence type="ECO:0000256" key="10">
    <source>
        <dbReference type="SAM" id="Phobius"/>
    </source>
</evidence>
<gene>
    <name evidence="11" type="ORF">AV656_07690</name>
</gene>
<dbReference type="InterPro" id="IPR001898">
    <property type="entry name" value="SLC13A/DASS"/>
</dbReference>
<feature type="region of interest" description="Disordered" evidence="9">
    <location>
        <begin position="43"/>
        <end position="63"/>
    </location>
</feature>
<proteinExistence type="inferred from homology"/>
<comment type="caution">
    <text evidence="11">The sequence shown here is derived from an EMBL/GenBank/DDBJ whole genome shotgun (WGS) entry which is preliminary data.</text>
</comment>
<comment type="subcellular location">
    <subcellularLocation>
        <location evidence="1">Membrane</location>
        <topology evidence="1">Multi-pass membrane protein</topology>
    </subcellularLocation>
</comment>
<feature type="transmembrane region" description="Helical" evidence="10">
    <location>
        <begin position="173"/>
        <end position="195"/>
    </location>
</feature>
<evidence type="ECO:0000256" key="8">
    <source>
        <dbReference type="ARBA" id="ARBA00031174"/>
    </source>
</evidence>
<dbReference type="GO" id="GO:0008514">
    <property type="term" value="F:organic anion transmembrane transporter activity"/>
    <property type="evidence" value="ECO:0007669"/>
    <property type="project" value="UniProtKB-ARBA"/>
</dbReference>
<comment type="similarity">
    <text evidence="2">Belongs to the SLC13A/DASS transporter (TC 2.A.47) family. NADC subfamily.</text>
</comment>
<feature type="transmembrane region" description="Helical" evidence="10">
    <location>
        <begin position="404"/>
        <end position="421"/>
    </location>
</feature>
<evidence type="ECO:0000313" key="12">
    <source>
        <dbReference type="Proteomes" id="UP000076490"/>
    </source>
</evidence>
<protein>
    <recommendedName>
        <fullName evidence="3">Sodium-dependent dicarboxylate transporter SdcS</fullName>
    </recommendedName>
    <alternativeName>
        <fullName evidence="8">Na(+)/dicarboxylate symporter</fullName>
    </alternativeName>
</protein>
<dbReference type="Pfam" id="PF00939">
    <property type="entry name" value="Na_sulph_symp"/>
    <property type="match status" value="1"/>
</dbReference>
<dbReference type="RefSeq" id="WP_063180638.1">
    <property type="nucleotide sequence ID" value="NZ_LQNT01000009.1"/>
</dbReference>
<sequence length="560" mass="59845">MGNPLAAISRMLWNSHKRTKDTVTFANVRNELSAAEAVSDLPKEKAVQRKAGKARTGNSEGKGQQDAYSLTQLIGLLLGPVLFFSIIFLMPLPGLSPEGRAVLAITAWIAAWWISEAVPLGIASLMPLILLPLMGAVDGGTAASAYGDSLIFLFIGGFALALALEKWNLHERIALTVISAVGTSTSGLVLGFMLATGFISMWVSNMATVMLMIPIGTAIIAKVVTLMKEDNVYSQEEETKFTKAIIFAIGFGGTIGGSATLIGTPTNLVLAGLAKELLGIDISFAMFFAFAFPLIVLLMIFGVFYITKVAYPMNVKKITNGRSFVQERKKELGKMSYEEKIVLSIFAFTAFMWLTRTFLWQDIIPGLSDTMIAMVSAVMLHAIPASKESGGRILEADSLKNMPWGVLLLVGGGLALAAGFNGTDLAGWIGGQLLSLEGASYLLILAIPTLLAIGMTQVAPNTATVTILLPIVASLALAIDVHPLPVMTAVAMGAGFAFMLPIGTPSNAIIFATGKITMVDMLKKGSWLTVLAFMLIILFVYFVLPLIFGINQYEYPEALK</sequence>
<reference evidence="11 12" key="1">
    <citation type="submission" date="2016-01" db="EMBL/GenBank/DDBJ databases">
        <title>Whole genome sequencing of Bhargavaea cecembensis T14.</title>
        <authorList>
            <person name="Hong K.W."/>
        </authorList>
    </citation>
    <scope>NUCLEOTIDE SEQUENCE [LARGE SCALE GENOMIC DNA]</scope>
    <source>
        <strain evidence="11 12">T14</strain>
    </source>
</reference>
<dbReference type="EMBL" id="LQNT01000009">
    <property type="protein sequence ID" value="KZE38776.1"/>
    <property type="molecule type" value="Genomic_DNA"/>
</dbReference>
<keyword evidence="6 10" id="KW-1133">Transmembrane helix</keyword>
<dbReference type="GO" id="GO:0015293">
    <property type="term" value="F:symporter activity"/>
    <property type="evidence" value="ECO:0007669"/>
    <property type="project" value="UniProtKB-KW"/>
</dbReference>
<keyword evidence="4 10" id="KW-0812">Transmembrane</keyword>
<feature type="transmembrane region" description="Helical" evidence="10">
    <location>
        <begin position="433"/>
        <end position="453"/>
    </location>
</feature>
<organism evidence="11 12">
    <name type="scientific">Bhargavaea cecembensis</name>
    <dbReference type="NCBI Taxonomy" id="394098"/>
    <lineage>
        <taxon>Bacteria</taxon>
        <taxon>Bacillati</taxon>
        <taxon>Bacillota</taxon>
        <taxon>Bacilli</taxon>
        <taxon>Bacillales</taxon>
        <taxon>Caryophanaceae</taxon>
        <taxon>Bhargavaea</taxon>
    </lineage>
</organism>
<keyword evidence="7 10" id="KW-0472">Membrane</keyword>
<feature type="transmembrane region" description="Helical" evidence="10">
    <location>
        <begin position="490"/>
        <end position="514"/>
    </location>
</feature>
<dbReference type="Proteomes" id="UP000076490">
    <property type="component" value="Unassembled WGS sequence"/>
</dbReference>
<evidence type="ECO:0000256" key="9">
    <source>
        <dbReference type="SAM" id="MobiDB-lite"/>
    </source>
</evidence>
<feature type="transmembrane region" description="Helical" evidence="10">
    <location>
        <begin position="366"/>
        <end position="383"/>
    </location>
</feature>
<dbReference type="NCBIfam" id="TIGR00785">
    <property type="entry name" value="dass"/>
    <property type="match status" value="1"/>
</dbReference>
<feature type="transmembrane region" description="Helical" evidence="10">
    <location>
        <begin position="244"/>
        <end position="262"/>
    </location>
</feature>